<sequence length="309" mass="32944">MHVAFVFDSSSKKIIIYLNGYNVGQSALATSSTGYVGSSGSVYIAMIPFVGLIDHMTGKNTEDNKNFNNIYIYVSIIFSLVIKRAKCASEILNDATLTAYYSFDSGSPDDDGPNFRNGNIFGGVTTVTGYIGKALSFSSTSTYLRSYDISFISKPSIDFSVALWIKPSSIANGAVIIHLSSNSNGGGFCYPITGLDSSGRIVFQLLGGAFADVVGTVPPLNEWTHIAQTYSPSNGLRLYINGVLSGSTGAFNTLGSGNKMYMYVGSLGPSGSGCGVNKLPKQPFIGAIDELRIYTRELSDSDVWVLANQ</sequence>
<accession>B3G4E3</accession>
<dbReference type="Pfam" id="PF13385">
    <property type="entry name" value="Laminin_G_3"/>
    <property type="match status" value="1"/>
</dbReference>
<dbReference type="EMBL" id="EU643479">
    <property type="protein sequence ID" value="ACD54691.1"/>
    <property type="molecule type" value="Genomic_DNA"/>
</dbReference>
<reference evidence="1" key="1">
    <citation type="journal article" date="2008" name="Science">
        <title>Massive horizontal gene transfer in bdelloid rotifers.</title>
        <authorList>
            <person name="Gladyshev E.A."/>
            <person name="Meselson M.S."/>
            <person name="Arkhipova I.R."/>
        </authorList>
    </citation>
    <scope>NUCLEOTIDE SEQUENCE</scope>
</reference>
<dbReference type="AlphaFoldDB" id="B3G4E3"/>
<proteinExistence type="predicted"/>
<name>B3G4E3_ADIVA</name>
<protein>
    <submittedName>
        <fullName evidence="1">DUF1628-like protein</fullName>
    </submittedName>
</protein>
<evidence type="ECO:0000313" key="1">
    <source>
        <dbReference type="EMBL" id="ACD54691.1"/>
    </source>
</evidence>
<dbReference type="Gene3D" id="2.60.120.200">
    <property type="match status" value="2"/>
</dbReference>
<dbReference type="InterPro" id="IPR013320">
    <property type="entry name" value="ConA-like_dom_sf"/>
</dbReference>
<dbReference type="SUPFAM" id="SSF49899">
    <property type="entry name" value="Concanavalin A-like lectins/glucanases"/>
    <property type="match status" value="2"/>
</dbReference>
<organism evidence="1">
    <name type="scientific">Adineta vaga</name>
    <name type="common">Rotifer</name>
    <name type="synonym">Callidina vaga</name>
    <dbReference type="NCBI Taxonomy" id="104782"/>
    <lineage>
        <taxon>Eukaryota</taxon>
        <taxon>Metazoa</taxon>
        <taxon>Spiralia</taxon>
        <taxon>Gnathifera</taxon>
        <taxon>Rotifera</taxon>
        <taxon>Eurotatoria</taxon>
        <taxon>Bdelloidea</taxon>
        <taxon>Adinetida</taxon>
        <taxon>Adinetidae</taxon>
        <taxon>Adineta</taxon>
    </lineage>
</organism>